<dbReference type="InterPro" id="IPR050398">
    <property type="entry name" value="HssS/ArlS-like"/>
</dbReference>
<dbReference type="SUPFAM" id="SSF55874">
    <property type="entry name" value="ATPase domain of HSP90 chaperone/DNA topoisomerase II/histidine kinase"/>
    <property type="match status" value="1"/>
</dbReference>
<reference evidence="14" key="1">
    <citation type="submission" date="2020-12" db="EMBL/GenBank/DDBJ databases">
        <title>Clostridium thailandense sp. nov., a novel acetogenic bacterium isolated from peat land soil in Thailand.</title>
        <authorList>
            <person name="Chaikitkaew S."/>
            <person name="Birkeland N.K."/>
        </authorList>
    </citation>
    <scope>NUCLEOTIDE SEQUENCE</scope>
    <source>
        <strain evidence="14">DSM 17425</strain>
    </source>
</reference>
<comment type="catalytic activity">
    <reaction evidence="1">
        <text>ATP + protein L-histidine = ADP + protein N-phospho-L-histidine.</text>
        <dbReference type="EC" id="2.7.13.3"/>
    </reaction>
</comment>
<keyword evidence="5" id="KW-0808">Transferase</keyword>
<gene>
    <name evidence="14" type="ORF">I6U51_21120</name>
</gene>
<evidence type="ECO:0000256" key="11">
    <source>
        <dbReference type="SAM" id="Phobius"/>
    </source>
</evidence>
<evidence type="ECO:0000256" key="1">
    <source>
        <dbReference type="ARBA" id="ARBA00000085"/>
    </source>
</evidence>
<name>A0A934HZW8_9CLOT</name>
<dbReference type="PROSITE" id="PS50885">
    <property type="entry name" value="HAMP"/>
    <property type="match status" value="1"/>
</dbReference>
<keyword evidence="4" id="KW-0597">Phosphoprotein</keyword>
<organism evidence="14 15">
    <name type="scientific">Clostridium aciditolerans</name>
    <dbReference type="NCBI Taxonomy" id="339861"/>
    <lineage>
        <taxon>Bacteria</taxon>
        <taxon>Bacillati</taxon>
        <taxon>Bacillota</taxon>
        <taxon>Clostridia</taxon>
        <taxon>Eubacteriales</taxon>
        <taxon>Clostridiaceae</taxon>
        <taxon>Clostridium</taxon>
    </lineage>
</organism>
<comment type="subcellular location">
    <subcellularLocation>
        <location evidence="2">Membrane</location>
        <topology evidence="2">Multi-pass membrane protein</topology>
    </subcellularLocation>
</comment>
<dbReference type="PROSITE" id="PS50109">
    <property type="entry name" value="HIS_KIN"/>
    <property type="match status" value="1"/>
</dbReference>
<evidence type="ECO:0000256" key="6">
    <source>
        <dbReference type="ARBA" id="ARBA00022692"/>
    </source>
</evidence>
<dbReference type="EMBL" id="JAEEGB010000038">
    <property type="protein sequence ID" value="MBI6875179.1"/>
    <property type="molecule type" value="Genomic_DNA"/>
</dbReference>
<dbReference type="GO" id="GO:0000155">
    <property type="term" value="F:phosphorelay sensor kinase activity"/>
    <property type="evidence" value="ECO:0007669"/>
    <property type="project" value="InterPro"/>
</dbReference>
<dbReference type="GO" id="GO:0005886">
    <property type="term" value="C:plasma membrane"/>
    <property type="evidence" value="ECO:0007669"/>
    <property type="project" value="TreeGrafter"/>
</dbReference>
<dbReference type="InterPro" id="IPR008358">
    <property type="entry name" value="Sig_transdc_His_kin/Pase_MprB"/>
</dbReference>
<dbReference type="Proteomes" id="UP000622687">
    <property type="component" value="Unassembled WGS sequence"/>
</dbReference>
<keyword evidence="9" id="KW-0902">Two-component regulatory system</keyword>
<dbReference type="Gene3D" id="1.10.287.130">
    <property type="match status" value="1"/>
</dbReference>
<keyword evidence="7 14" id="KW-0418">Kinase</keyword>
<keyword evidence="6 11" id="KW-0812">Transmembrane</keyword>
<dbReference type="InterPro" id="IPR036890">
    <property type="entry name" value="HATPase_C_sf"/>
</dbReference>
<evidence type="ECO:0000313" key="15">
    <source>
        <dbReference type="Proteomes" id="UP000622687"/>
    </source>
</evidence>
<evidence type="ECO:0000256" key="5">
    <source>
        <dbReference type="ARBA" id="ARBA00022679"/>
    </source>
</evidence>
<dbReference type="SMART" id="SM00387">
    <property type="entry name" value="HATPase_c"/>
    <property type="match status" value="1"/>
</dbReference>
<dbReference type="Pfam" id="PF00512">
    <property type="entry name" value="HisKA"/>
    <property type="match status" value="1"/>
</dbReference>
<dbReference type="InterPro" id="IPR036097">
    <property type="entry name" value="HisK_dim/P_sf"/>
</dbReference>
<dbReference type="Gene3D" id="3.30.565.10">
    <property type="entry name" value="Histidine kinase-like ATPase, C-terminal domain"/>
    <property type="match status" value="1"/>
</dbReference>
<evidence type="ECO:0000256" key="4">
    <source>
        <dbReference type="ARBA" id="ARBA00022553"/>
    </source>
</evidence>
<dbReference type="InterPro" id="IPR003660">
    <property type="entry name" value="HAMP_dom"/>
</dbReference>
<evidence type="ECO:0000256" key="9">
    <source>
        <dbReference type="ARBA" id="ARBA00023012"/>
    </source>
</evidence>
<evidence type="ECO:0000256" key="8">
    <source>
        <dbReference type="ARBA" id="ARBA00022989"/>
    </source>
</evidence>
<dbReference type="CDD" id="cd00082">
    <property type="entry name" value="HisKA"/>
    <property type="match status" value="1"/>
</dbReference>
<evidence type="ECO:0000256" key="10">
    <source>
        <dbReference type="ARBA" id="ARBA00023136"/>
    </source>
</evidence>
<keyword evidence="8 11" id="KW-1133">Transmembrane helix</keyword>
<dbReference type="InterPro" id="IPR003661">
    <property type="entry name" value="HisK_dim/P_dom"/>
</dbReference>
<dbReference type="SMART" id="SM00304">
    <property type="entry name" value="HAMP"/>
    <property type="match status" value="1"/>
</dbReference>
<sequence length="458" mass="52830">MDLKGKRSLRSIFIRYILYFILGTALLLFLDMMTFSLMLNSKIVLPANYFEQKIESSRDTILKADIVTKDMIPEGCSYGVYNESGKMLYGNFNSKASQNAWNTIQGNQNSSGRNHYYKVFHRDKQTCIVEYSLTAQFSHPLLRKYFMNPELFIGILFICLFIGEVLLLSARFGRYFSKEMKILMKATEQIKKQNLDFQPEHSDIREIEEVINSLNQMKSALKDSLEKQWNMEKSRKNQISALAHDIKTPLTIIKGNAELIKETCQDAEQVKYNDYILKSADEIQHYLKMLIDMIKSEDTLVLRPVRIETKVFFQKLVDQEKALASEKNLELINEQDKIPEFFYGDEELLYRAIMNVITNAVEYSPKKGKLLFKVQGTEKSLKFLIADSGNGFSKEELEFATEQFYRGDKSRNSKNHYGIGLSIAKSFIKLHQGEIELSNSTKMGGAQVVLKIPLDARI</sequence>
<feature type="transmembrane region" description="Helical" evidence="11">
    <location>
        <begin position="12"/>
        <end position="30"/>
    </location>
</feature>
<protein>
    <recommendedName>
        <fullName evidence="3">histidine kinase</fullName>
        <ecNumber evidence="3">2.7.13.3</ecNumber>
    </recommendedName>
</protein>
<proteinExistence type="predicted"/>
<accession>A0A934HZW8</accession>
<dbReference type="PRINTS" id="PR01780">
    <property type="entry name" value="LANTIREGPROT"/>
</dbReference>
<feature type="domain" description="Histidine kinase" evidence="12">
    <location>
        <begin position="241"/>
        <end position="456"/>
    </location>
</feature>
<dbReference type="AlphaFoldDB" id="A0A934HZW8"/>
<evidence type="ECO:0000256" key="7">
    <source>
        <dbReference type="ARBA" id="ARBA00022777"/>
    </source>
</evidence>
<dbReference type="InterPro" id="IPR003594">
    <property type="entry name" value="HATPase_dom"/>
</dbReference>
<dbReference type="InterPro" id="IPR005467">
    <property type="entry name" value="His_kinase_dom"/>
</dbReference>
<keyword evidence="10 11" id="KW-0472">Membrane</keyword>
<evidence type="ECO:0000256" key="3">
    <source>
        <dbReference type="ARBA" id="ARBA00012438"/>
    </source>
</evidence>
<feature type="domain" description="HAMP" evidence="13">
    <location>
        <begin position="174"/>
        <end position="226"/>
    </location>
</feature>
<dbReference type="Pfam" id="PF02518">
    <property type="entry name" value="HATPase_c"/>
    <property type="match status" value="1"/>
</dbReference>
<dbReference type="EC" id="2.7.13.3" evidence="3"/>
<evidence type="ECO:0000313" key="14">
    <source>
        <dbReference type="EMBL" id="MBI6875179.1"/>
    </source>
</evidence>
<dbReference type="PANTHER" id="PTHR45528">
    <property type="entry name" value="SENSOR HISTIDINE KINASE CPXA"/>
    <property type="match status" value="1"/>
</dbReference>
<comment type="caution">
    <text evidence="14">The sequence shown here is derived from an EMBL/GenBank/DDBJ whole genome shotgun (WGS) entry which is preliminary data.</text>
</comment>
<evidence type="ECO:0000259" key="13">
    <source>
        <dbReference type="PROSITE" id="PS50885"/>
    </source>
</evidence>
<keyword evidence="15" id="KW-1185">Reference proteome</keyword>
<dbReference type="SUPFAM" id="SSF47384">
    <property type="entry name" value="Homodimeric domain of signal transducing histidine kinase"/>
    <property type="match status" value="1"/>
</dbReference>
<evidence type="ECO:0000256" key="2">
    <source>
        <dbReference type="ARBA" id="ARBA00004141"/>
    </source>
</evidence>
<feature type="transmembrane region" description="Helical" evidence="11">
    <location>
        <begin position="151"/>
        <end position="172"/>
    </location>
</feature>
<dbReference type="Gene3D" id="6.10.340.10">
    <property type="match status" value="1"/>
</dbReference>
<dbReference type="PANTHER" id="PTHR45528:SF8">
    <property type="entry name" value="HISTIDINE KINASE"/>
    <property type="match status" value="1"/>
</dbReference>
<dbReference type="SMART" id="SM00388">
    <property type="entry name" value="HisKA"/>
    <property type="match status" value="1"/>
</dbReference>
<evidence type="ECO:0000259" key="12">
    <source>
        <dbReference type="PROSITE" id="PS50109"/>
    </source>
</evidence>